<comment type="caution">
    <text evidence="9">The sequence shown here is derived from an EMBL/GenBank/DDBJ whole genome shotgun (WGS) entry which is preliminary data.</text>
</comment>
<dbReference type="InterPro" id="IPR001261">
    <property type="entry name" value="ArgE/DapE_CS"/>
</dbReference>
<evidence type="ECO:0000256" key="7">
    <source>
        <dbReference type="ARBA" id="ARBA00022997"/>
    </source>
</evidence>
<dbReference type="InterPro" id="IPR050072">
    <property type="entry name" value="Peptidase_M20A"/>
</dbReference>
<dbReference type="NCBIfam" id="NF005591">
    <property type="entry name" value="PRK07318.1"/>
    <property type="match status" value="1"/>
</dbReference>
<keyword evidence="8" id="KW-0482">Metalloprotease</keyword>
<evidence type="ECO:0000256" key="8">
    <source>
        <dbReference type="ARBA" id="ARBA00023049"/>
    </source>
</evidence>
<gene>
    <name evidence="9" type="ORF">DS031_01315</name>
</gene>
<dbReference type="InterPro" id="IPR036264">
    <property type="entry name" value="Bact_exopeptidase_dim_dom"/>
</dbReference>
<dbReference type="InterPro" id="IPR010964">
    <property type="entry name" value="M20A_pepV-rel"/>
</dbReference>
<evidence type="ECO:0000313" key="9">
    <source>
        <dbReference type="EMBL" id="RBW71415.1"/>
    </source>
</evidence>
<dbReference type="NCBIfam" id="TIGR01887">
    <property type="entry name" value="dipeptidaselike"/>
    <property type="match status" value="1"/>
</dbReference>
<dbReference type="CDD" id="cd03888">
    <property type="entry name" value="M20_PepV"/>
    <property type="match status" value="1"/>
</dbReference>
<dbReference type="PANTHER" id="PTHR43808:SF31">
    <property type="entry name" value="N-ACETYL-L-CITRULLINE DEACETYLASE"/>
    <property type="match status" value="1"/>
</dbReference>
<reference evidence="9 10" key="1">
    <citation type="submission" date="2018-07" db="EMBL/GenBank/DDBJ databases">
        <title>Lottiidibacillus patelloidae gen. nov., sp. nov., isolated from the intestinal tract of a marine limpet and the reclassification of B. taeanensis BH030017T, B. algicola KMM 3737T and B. hwajinpoensis SW-72T as genus Lottiidibacillus.</title>
        <authorList>
            <person name="Liu R."/>
            <person name="Huang Z."/>
        </authorList>
    </citation>
    <scope>NUCLEOTIDE SEQUENCE [LARGE SCALE GENOMIC DNA]</scope>
    <source>
        <strain evidence="9 10">BH030017</strain>
    </source>
</reference>
<dbReference type="Gene3D" id="3.30.70.360">
    <property type="match status" value="2"/>
</dbReference>
<dbReference type="GO" id="GO:0008777">
    <property type="term" value="F:acetylornithine deacetylase activity"/>
    <property type="evidence" value="ECO:0007669"/>
    <property type="project" value="TreeGrafter"/>
</dbReference>
<dbReference type="EMBL" id="QOCW01000001">
    <property type="protein sequence ID" value="RBW71415.1"/>
    <property type="molecule type" value="Genomic_DNA"/>
</dbReference>
<dbReference type="SUPFAM" id="SSF55031">
    <property type="entry name" value="Bacterial exopeptidase dimerisation domain"/>
    <property type="match status" value="1"/>
</dbReference>
<keyword evidence="7" id="KW-0224">Dipeptidase</keyword>
<proteinExistence type="inferred from homology"/>
<dbReference type="Pfam" id="PF01546">
    <property type="entry name" value="Peptidase_M20"/>
    <property type="match status" value="1"/>
</dbReference>
<keyword evidence="4" id="KW-0479">Metal-binding</keyword>
<evidence type="ECO:0000256" key="3">
    <source>
        <dbReference type="ARBA" id="ARBA00022670"/>
    </source>
</evidence>
<evidence type="ECO:0000256" key="4">
    <source>
        <dbReference type="ARBA" id="ARBA00022723"/>
    </source>
</evidence>
<keyword evidence="5" id="KW-0378">Hydrolase</keyword>
<keyword evidence="10" id="KW-1185">Reference proteome</keyword>
<organism evidence="9 10">
    <name type="scientific">Bacillus taeanensis</name>
    <dbReference type="NCBI Taxonomy" id="273032"/>
    <lineage>
        <taxon>Bacteria</taxon>
        <taxon>Bacillati</taxon>
        <taxon>Bacillota</taxon>
        <taxon>Bacilli</taxon>
        <taxon>Bacillales</taxon>
        <taxon>Bacillaceae</taxon>
        <taxon>Bacillus</taxon>
    </lineage>
</organism>
<comment type="similarity">
    <text evidence="2">Belongs to the peptidase M20A family.</text>
</comment>
<dbReference type="Proteomes" id="UP000253314">
    <property type="component" value="Unassembled WGS sequence"/>
</dbReference>
<keyword evidence="6" id="KW-0862">Zinc</keyword>
<evidence type="ECO:0000256" key="6">
    <source>
        <dbReference type="ARBA" id="ARBA00022833"/>
    </source>
</evidence>
<dbReference type="GO" id="GO:0006526">
    <property type="term" value="P:L-arginine biosynthetic process"/>
    <property type="evidence" value="ECO:0007669"/>
    <property type="project" value="TreeGrafter"/>
</dbReference>
<dbReference type="OrthoDB" id="9761532at2"/>
<evidence type="ECO:0000256" key="1">
    <source>
        <dbReference type="ARBA" id="ARBA00001947"/>
    </source>
</evidence>
<dbReference type="RefSeq" id="WP_113804121.1">
    <property type="nucleotide sequence ID" value="NZ_QOCW01000001.1"/>
</dbReference>
<evidence type="ECO:0000256" key="5">
    <source>
        <dbReference type="ARBA" id="ARBA00022801"/>
    </source>
</evidence>
<dbReference type="GO" id="GO:0008270">
    <property type="term" value="F:zinc ion binding"/>
    <property type="evidence" value="ECO:0007669"/>
    <property type="project" value="InterPro"/>
</dbReference>
<dbReference type="Gene3D" id="3.40.630.10">
    <property type="entry name" value="Zn peptidases"/>
    <property type="match status" value="1"/>
</dbReference>
<dbReference type="GO" id="GO:0016805">
    <property type="term" value="F:dipeptidase activity"/>
    <property type="evidence" value="ECO:0007669"/>
    <property type="project" value="UniProtKB-KW"/>
</dbReference>
<accession>A0A366Y204</accession>
<dbReference type="PANTHER" id="PTHR43808">
    <property type="entry name" value="ACETYLORNITHINE DEACETYLASE"/>
    <property type="match status" value="1"/>
</dbReference>
<comment type="cofactor">
    <cofactor evidence="1">
        <name>Zn(2+)</name>
        <dbReference type="ChEBI" id="CHEBI:29105"/>
    </cofactor>
</comment>
<sequence>MTDVNWKEEVEKIKEELIADTKAFLQIRSVLDEASISSGAPFGKGISEALTTLLEKGEKDGFQSKNVDGYAGHLEMGNGEELIGILCHIDVVPEGEGWTSPPYSAEVRDGKIFARGAVDDKGPTVAAYYAMKIVKNLNLPLSKRVRMIIGTDEESSWRCVNHYFEREEMPTMGFAPDADFPIIYAEKGITDLFLIQEEELDSDSLKSTYHLHSFKAGARLNMVPDYAEAKVTCFIQKDLLSMKEAFARYLEKKQLTGRIVFEGNEISIEVHGISAHGSTPEKGRNAGLALTAFLNEFSFDQKARMFLSFLNDAFVNSTDGKKVGIACSDNISGSLTVNSGLIDYDNKKAGRIGLNLRYPVTADFEEIVSSLNKLANKHSFTLSIHDHMKPHHVAKDHPLIKILSKVYEEQTGERAELISIGGGTYARSLHDGVAFGPLFPGSEEVAHQKDEYIKIEDLLKAAAIYAQAIYELAK</sequence>
<dbReference type="GO" id="GO:0008237">
    <property type="term" value="F:metallopeptidase activity"/>
    <property type="evidence" value="ECO:0007669"/>
    <property type="project" value="UniProtKB-KW"/>
</dbReference>
<protein>
    <submittedName>
        <fullName evidence="9">Dipeptidase PepV</fullName>
    </submittedName>
</protein>
<dbReference type="AlphaFoldDB" id="A0A366Y204"/>
<dbReference type="GO" id="GO:0006508">
    <property type="term" value="P:proteolysis"/>
    <property type="evidence" value="ECO:0007669"/>
    <property type="project" value="UniProtKB-KW"/>
</dbReference>
<dbReference type="PROSITE" id="PS00759">
    <property type="entry name" value="ARGE_DAPE_CPG2_2"/>
    <property type="match status" value="1"/>
</dbReference>
<keyword evidence="3" id="KW-0645">Protease</keyword>
<evidence type="ECO:0000256" key="2">
    <source>
        <dbReference type="ARBA" id="ARBA00006247"/>
    </source>
</evidence>
<dbReference type="InterPro" id="IPR002933">
    <property type="entry name" value="Peptidase_M20"/>
</dbReference>
<dbReference type="SUPFAM" id="SSF53187">
    <property type="entry name" value="Zn-dependent exopeptidases"/>
    <property type="match status" value="1"/>
</dbReference>
<evidence type="ECO:0000313" key="10">
    <source>
        <dbReference type="Proteomes" id="UP000253314"/>
    </source>
</evidence>
<name>A0A366Y204_9BACI</name>